<dbReference type="WBParaSite" id="EVEC_0000919001-mRNA-1">
    <property type="protein sequence ID" value="EVEC_0000919001-mRNA-1"/>
    <property type="gene ID" value="EVEC_0000919001"/>
</dbReference>
<dbReference type="OrthoDB" id="10254737at2759"/>
<dbReference type="Proteomes" id="UP000274131">
    <property type="component" value="Unassembled WGS sequence"/>
</dbReference>
<comment type="similarity">
    <text evidence="2 9">Belongs to the eIF-2B alpha/beta/delta subunits family.</text>
</comment>
<organism evidence="13">
    <name type="scientific">Enterobius vermicularis</name>
    <name type="common">Human pinworm</name>
    <dbReference type="NCBI Taxonomy" id="51028"/>
    <lineage>
        <taxon>Eukaryota</taxon>
        <taxon>Metazoa</taxon>
        <taxon>Ecdysozoa</taxon>
        <taxon>Nematoda</taxon>
        <taxon>Chromadorea</taxon>
        <taxon>Rhabditida</taxon>
        <taxon>Spirurina</taxon>
        <taxon>Oxyuridomorpha</taxon>
        <taxon>Oxyuroidea</taxon>
        <taxon>Oxyuridae</taxon>
        <taxon>Enterobius</taxon>
    </lineage>
</organism>
<feature type="compositionally biased region" description="Polar residues" evidence="10">
    <location>
        <begin position="75"/>
        <end position="85"/>
    </location>
</feature>
<dbReference type="GO" id="GO:0003743">
    <property type="term" value="F:translation initiation factor activity"/>
    <property type="evidence" value="ECO:0007669"/>
    <property type="project" value="UniProtKB-KW"/>
</dbReference>
<dbReference type="InterPro" id="IPR037171">
    <property type="entry name" value="NagB/RpiA_transferase-like"/>
</dbReference>
<evidence type="ECO:0000256" key="8">
    <source>
        <dbReference type="ARBA" id="ARBA00046432"/>
    </source>
</evidence>
<feature type="compositionally biased region" description="Basic and acidic residues" evidence="10">
    <location>
        <begin position="32"/>
        <end position="47"/>
    </location>
</feature>
<dbReference type="PANTHER" id="PTHR10233:SF14">
    <property type="entry name" value="TRANSLATION INITIATION FACTOR EIF-2B SUBUNIT DELTA"/>
    <property type="match status" value="1"/>
</dbReference>
<name>A0A0N4VER9_ENTVE</name>
<dbReference type="SUPFAM" id="SSF100950">
    <property type="entry name" value="NagB/RpiA/CoA transferase-like"/>
    <property type="match status" value="1"/>
</dbReference>
<dbReference type="Gene3D" id="3.40.50.10470">
    <property type="entry name" value="Translation initiation factor eif-2b, domain 2"/>
    <property type="match status" value="1"/>
</dbReference>
<evidence type="ECO:0000256" key="1">
    <source>
        <dbReference type="ARBA" id="ARBA00004514"/>
    </source>
</evidence>
<reference evidence="11 12" key="2">
    <citation type="submission" date="2018-10" db="EMBL/GenBank/DDBJ databases">
        <authorList>
            <consortium name="Pathogen Informatics"/>
        </authorList>
    </citation>
    <scope>NUCLEOTIDE SEQUENCE [LARGE SCALE GENOMIC DNA]</scope>
</reference>
<evidence type="ECO:0000256" key="7">
    <source>
        <dbReference type="ARBA" id="ARBA00044356"/>
    </source>
</evidence>
<protein>
    <recommendedName>
        <fullName evidence="6">Translation initiation factor eIF2B subunit delta</fullName>
    </recommendedName>
    <alternativeName>
        <fullName evidence="7">eIF2B GDP-GTP exchange factor subunit delta</fullName>
    </alternativeName>
</protein>
<evidence type="ECO:0000256" key="2">
    <source>
        <dbReference type="ARBA" id="ARBA00007251"/>
    </source>
</evidence>
<evidence type="ECO:0000256" key="10">
    <source>
        <dbReference type="SAM" id="MobiDB-lite"/>
    </source>
</evidence>
<feature type="compositionally biased region" description="Low complexity" evidence="10">
    <location>
        <begin position="131"/>
        <end position="142"/>
    </location>
</feature>
<evidence type="ECO:0000313" key="11">
    <source>
        <dbReference type="EMBL" id="VDD93880.1"/>
    </source>
</evidence>
<accession>A0A0N4VER9</accession>
<comment type="subunit">
    <text evidence="8">Component of the translation initiation factor 2B (eIF2B) complex which is a heterodecamer of two sets of five different subunits: alpha, beta, gamma, delta and epsilon. Subunits alpha, beta and delta comprise a regulatory subcomplex and subunits epsilon and gamma comprise a catalytic subcomplex. Within the complex, the hexameric regulatory complex resides at the center, with the two heterodimeric catalytic subcomplexes bound on opposite sides.</text>
</comment>
<feature type="compositionally biased region" description="Polar residues" evidence="10">
    <location>
        <begin position="1"/>
        <end position="15"/>
    </location>
</feature>
<comment type="subcellular location">
    <subcellularLocation>
        <location evidence="1">Cytoplasm</location>
        <location evidence="1">Cytosol</location>
    </subcellularLocation>
</comment>
<evidence type="ECO:0000256" key="4">
    <source>
        <dbReference type="ARBA" id="ARBA00022540"/>
    </source>
</evidence>
<dbReference type="Pfam" id="PF01008">
    <property type="entry name" value="IF-2B"/>
    <property type="match status" value="1"/>
</dbReference>
<keyword evidence="3" id="KW-0963">Cytoplasm</keyword>
<dbReference type="InterPro" id="IPR000649">
    <property type="entry name" value="IF-2B-related"/>
</dbReference>
<proteinExistence type="inferred from homology"/>
<dbReference type="AlphaFoldDB" id="A0A0N4VER9"/>
<keyword evidence="5" id="KW-0648">Protein biosynthesis</keyword>
<gene>
    <name evidence="11" type="ORF">EVEC_LOCUS8631</name>
</gene>
<dbReference type="PANTHER" id="PTHR10233">
    <property type="entry name" value="TRANSLATION INITIATION FACTOR EIF-2B"/>
    <property type="match status" value="1"/>
</dbReference>
<feature type="compositionally biased region" description="Basic and acidic residues" evidence="10">
    <location>
        <begin position="152"/>
        <end position="173"/>
    </location>
</feature>
<keyword evidence="12" id="KW-1185">Reference proteome</keyword>
<evidence type="ECO:0000256" key="9">
    <source>
        <dbReference type="RuleBase" id="RU003814"/>
    </source>
</evidence>
<dbReference type="STRING" id="51028.A0A0N4VER9"/>
<evidence type="ECO:0000313" key="12">
    <source>
        <dbReference type="Proteomes" id="UP000274131"/>
    </source>
</evidence>
<sequence length="531" mass="57862">MYATLTFPNANSSEGILNMGGGKKKNRNSDSGAHEASDNANRTEKIGTNRATQSEVRPKEASPFSELASGVSKITIKNTGDSTVDVTPKKSEKSENLEKSPKSLNERGLKTKEEVIAERKAKAAEAKAKKAAAAAAKKAASANISGNSKSPVKKEFKRDDRQHGDAGNRHIHSDSAQTNGHVASKATPDHGKASLASSSTRLSVPFRHVHFDMTPTRSEETSSQEVSQPDISKMDVDPAFLKFVARYLKTSLFERCGSGRITGIDAICVAFLHAFKEPYLHKVILLMNRYLTENGTQPLPLALRNVVRQLKKEINQLPSDTTEISGKELLRDWLDDFMAQNFDLALRAISSFCLDKIANTSYIITYSWLCPVVEKIILDAYEKKLKFHLCIIDSPISQRGKQLAKKLSAKNIECTYGLLNSVGYVMKNCSMVLLGCSAILSNGYVVADRGSSSVALVASAANVPVLVATQTFKFVDTAQLFDRNYSKGNLLMKDQMEILPADLVTAVVTELRILHPSSAPAVLKAKQLAVG</sequence>
<evidence type="ECO:0000256" key="3">
    <source>
        <dbReference type="ARBA" id="ARBA00022490"/>
    </source>
</evidence>
<feature type="region of interest" description="Disordered" evidence="10">
    <location>
        <begin position="1"/>
        <end position="199"/>
    </location>
</feature>
<dbReference type="EMBL" id="UXUI01009525">
    <property type="protein sequence ID" value="VDD93880.1"/>
    <property type="molecule type" value="Genomic_DNA"/>
</dbReference>
<evidence type="ECO:0000256" key="5">
    <source>
        <dbReference type="ARBA" id="ARBA00022917"/>
    </source>
</evidence>
<evidence type="ECO:0000313" key="13">
    <source>
        <dbReference type="WBParaSite" id="EVEC_0000919001-mRNA-1"/>
    </source>
</evidence>
<reference evidence="13" key="1">
    <citation type="submission" date="2017-02" db="UniProtKB">
        <authorList>
            <consortium name="WormBaseParasite"/>
        </authorList>
    </citation>
    <scope>IDENTIFICATION</scope>
</reference>
<feature type="compositionally biased region" description="Basic and acidic residues" evidence="10">
    <location>
        <begin position="87"/>
        <end position="128"/>
    </location>
</feature>
<keyword evidence="4" id="KW-0396">Initiation factor</keyword>
<dbReference type="InterPro" id="IPR042529">
    <property type="entry name" value="IF_2B-like_C"/>
</dbReference>
<evidence type="ECO:0000256" key="6">
    <source>
        <dbReference type="ARBA" id="ARBA00044147"/>
    </source>
</evidence>
<dbReference type="GO" id="GO:0005829">
    <property type="term" value="C:cytosol"/>
    <property type="evidence" value="ECO:0007669"/>
    <property type="project" value="UniProtKB-SubCell"/>
</dbReference>